<sequence>MDVKRKSRRCTYYQHVLDAYAGMLPQWCMGAGLFHALTAVTGVFTSMLFSTGHLTIVSACLLTVIGVYFASKWRSTRMARFCFLVYGFLHMVCYLNYVRGKDTVDGVHLYLDVGTHLYAEVPELVFGLTGTPWAAYGMFIGCHITVSTCFYVHCALMSWPWAFVRAVVVHALVLIATRAVHKRTSASYKHLKERAKKVGSQLDAAPWGPRPHKPEAASASSTYTSQATAPSQQPGTTQIAEGGYTSCSPPARDCAAAGYAACGMEGGEESARGGAANMRQCPAMAVKALLGEGFGVDVPSHVPQCTHKGPKKYPPAGQVYQAHMKIHAKLSPAMFPPNALKLLASLLRVKDPSLLVRRSAMREGCILVTLDVMQMAGILSVMQQETHLQECRLGKGMHTSVKEEASCAGAPNDECFRRLQEHVAAAGQQWLRTVGLESVLEDGTMMSVQVLDCVHRFTWDADSASWDPCGSELLPFGCQHSITAPSLVMLLPSTKSMELPPPLPHEQQHRTQASQLSHSKAAPASVELELEVCTSPGQVVVGWEGEKQEQQVNAQSGASVVQLLARMEGCHVPVAVMECKPATVEACNPGSEFMKQKQMLRVRMECKDQPCLVEFELWQQHAILAPACGVLLLPGSMSGVAEELNAWVQPLWDFKEHGTEKVDWDCAVAAAEVAVSASHVSLEASKCSGADWGFATFVADLGLWLEARNNVDGALTPAYGPTDPGSQVPVNPLGLSGSSFNDSALLWKPDASRRPSQHMLAPNQLMECTHAAQQQDENHALLLSTGRRLLYQAIQWSMCNVAELLLQGMLQEPSSLSFAELANGASPSAYPDSAEGNIVRGFDEVSSPRCSNKDELDNCPESLLTLALFSRSPAMLGRVLEWGHKYGNPGFKWDWLFKDANDITPLQRMQVLSSTHQEMLEMALADLHAGPGLLDAWLKERPHACPQQQGSSGELPPLHSATSPPAATTAPVVASCSSPACRSAPNHAHTPASNHTSVTEVPAASHPRSFFSVLKDGTAPALRESNVQQHDLPFCVWLLRSVVWGFQGGDMQAARFGPQAASTFFGHQGKAQPQGSVQQQQQQIIKEKDLLSSSSTKGVSTTSTTVASGSQSALSEAHYRAWALHRAAPLLQKLSVVSAVLPALLLASPLMSANSFRSIEWHFQWPAVPFCCGLSLLSLTTLVLTSRLNTTVAPRALEAWLSVAAVLRAMNYVLLGSGVLPGLPSHPDCSFMWYILLVWEAGASVVEQVPFLLGVVVRALLLAIHATVCLKSAAPDLTAPVGLLHSVCAAMWLAHSLKQRNTFVSIFASPKADKAQ</sequence>
<evidence type="ECO:0000256" key="1">
    <source>
        <dbReference type="SAM" id="MobiDB-lite"/>
    </source>
</evidence>
<feature type="region of interest" description="Disordered" evidence="1">
    <location>
        <begin position="943"/>
        <end position="1001"/>
    </location>
</feature>
<proteinExistence type="predicted"/>
<organism evidence="3">
    <name type="scientific">Dunaliella tertiolecta</name>
    <name type="common">Green alga</name>
    <dbReference type="NCBI Taxonomy" id="3047"/>
    <lineage>
        <taxon>Eukaryota</taxon>
        <taxon>Viridiplantae</taxon>
        <taxon>Chlorophyta</taxon>
        <taxon>core chlorophytes</taxon>
        <taxon>Chlorophyceae</taxon>
        <taxon>CS clade</taxon>
        <taxon>Chlamydomonadales</taxon>
        <taxon>Dunaliellaceae</taxon>
        <taxon>Dunaliella</taxon>
    </lineage>
</organism>
<name>A0A7S3QV17_DUNTE</name>
<dbReference type="EMBL" id="HBIP01014909">
    <property type="protein sequence ID" value="CAE0493611.1"/>
    <property type="molecule type" value="Transcribed_RNA"/>
</dbReference>
<keyword evidence="2" id="KW-0472">Membrane</keyword>
<gene>
    <name evidence="3" type="ORF">DTER00134_LOCUS8684</name>
</gene>
<accession>A0A7S3QV17</accession>
<feature type="transmembrane region" description="Helical" evidence="2">
    <location>
        <begin position="78"/>
        <end position="97"/>
    </location>
</feature>
<feature type="transmembrane region" description="Helical" evidence="2">
    <location>
        <begin position="27"/>
        <end position="48"/>
    </location>
</feature>
<reference evidence="3" key="1">
    <citation type="submission" date="2021-01" db="EMBL/GenBank/DDBJ databases">
        <authorList>
            <person name="Corre E."/>
            <person name="Pelletier E."/>
            <person name="Niang G."/>
            <person name="Scheremetjew M."/>
            <person name="Finn R."/>
            <person name="Kale V."/>
            <person name="Holt S."/>
            <person name="Cochrane G."/>
            <person name="Meng A."/>
            <person name="Brown T."/>
            <person name="Cohen L."/>
        </authorList>
    </citation>
    <scope>NUCLEOTIDE SEQUENCE</scope>
    <source>
        <strain evidence="3">CCMP1320</strain>
    </source>
</reference>
<protein>
    <submittedName>
        <fullName evidence="3">Uncharacterized protein</fullName>
    </submittedName>
</protein>
<feature type="region of interest" description="Disordered" evidence="1">
    <location>
        <begin position="200"/>
        <end position="242"/>
    </location>
</feature>
<feature type="compositionally biased region" description="Low complexity" evidence="1">
    <location>
        <begin position="960"/>
        <end position="985"/>
    </location>
</feature>
<feature type="compositionally biased region" description="Low complexity" evidence="1">
    <location>
        <begin position="216"/>
        <end position="233"/>
    </location>
</feature>
<feature type="transmembrane region" description="Helical" evidence="2">
    <location>
        <begin position="54"/>
        <end position="71"/>
    </location>
</feature>
<keyword evidence="2" id="KW-1133">Transmembrane helix</keyword>
<feature type="region of interest" description="Disordered" evidence="1">
    <location>
        <begin position="495"/>
        <end position="514"/>
    </location>
</feature>
<evidence type="ECO:0000313" key="3">
    <source>
        <dbReference type="EMBL" id="CAE0493611.1"/>
    </source>
</evidence>
<keyword evidence="2" id="KW-0812">Transmembrane</keyword>
<evidence type="ECO:0000256" key="2">
    <source>
        <dbReference type="SAM" id="Phobius"/>
    </source>
</evidence>
<feature type="transmembrane region" description="Helical" evidence="2">
    <location>
        <begin position="159"/>
        <end position="180"/>
    </location>
</feature>
<feature type="transmembrane region" description="Helical" evidence="2">
    <location>
        <begin position="133"/>
        <end position="153"/>
    </location>
</feature>